<evidence type="ECO:0008006" key="9">
    <source>
        <dbReference type="Google" id="ProtNLM"/>
    </source>
</evidence>
<evidence type="ECO:0000256" key="2">
    <source>
        <dbReference type="SAM" id="Phobius"/>
    </source>
</evidence>
<evidence type="ECO:0000313" key="5">
    <source>
        <dbReference type="EMBL" id="WNL19135.1"/>
    </source>
</evidence>
<evidence type="ECO:0000313" key="7">
    <source>
        <dbReference type="EMBL" id="WNL22566.1"/>
    </source>
</evidence>
<dbReference type="AlphaFoldDB" id="A0AA96D153"/>
<keyword evidence="2" id="KW-0472">Membrane</keyword>
<dbReference type="EMBL" id="CP134844">
    <property type="protein sequence ID" value="WNL11541.1"/>
    <property type="molecule type" value="Genomic_DNA"/>
</dbReference>
<reference evidence="5" key="1">
    <citation type="submission" date="2023-09" db="EMBL/GenBank/DDBJ databases">
        <title>Arcobacter tbilisiensis sp. nov. isolated from chicken meat in Tbilisi, Georgia.</title>
        <authorList>
            <person name="Matthias R."/>
            <person name="Zautner A.E."/>
        </authorList>
    </citation>
    <scope>NUCLEOTIDE SEQUENCE</scope>
    <source>
        <strain evidence="8">LEO 70</strain>
        <strain evidence="7">LEO 74</strain>
        <strain evidence="6">LEO 79</strain>
        <strain evidence="5">LEO 99</strain>
    </source>
</reference>
<keyword evidence="2" id="KW-1133">Transmembrane helix</keyword>
<feature type="transmembrane region" description="Helical" evidence="2">
    <location>
        <begin position="6"/>
        <end position="25"/>
    </location>
</feature>
<evidence type="ECO:0000313" key="3">
    <source>
        <dbReference type="EMBL" id="WNL11541.1"/>
    </source>
</evidence>
<protein>
    <recommendedName>
        <fullName evidence="9">Small hydrophobic protein</fullName>
    </recommendedName>
</protein>
<reference evidence="3" key="2">
    <citation type="submission" date="2023-09" db="EMBL/GenBank/DDBJ databases">
        <title>Characterization of Arcobacter Isolates from Retail Chicken Sold in Supermarkets in Tbilisi, Georgia.</title>
        <authorList>
            <person name="Matthias R."/>
            <person name="Zautner A.E."/>
        </authorList>
    </citation>
    <scope>NUCLEOTIDE SEQUENCE</scope>
    <source>
        <strain evidence="4">LEO 108</strain>
        <strain evidence="3">LEO 109</strain>
    </source>
</reference>
<evidence type="ECO:0000313" key="4">
    <source>
        <dbReference type="EMBL" id="WNL14982.1"/>
    </source>
</evidence>
<dbReference type="EMBL" id="CP134850">
    <property type="protein sequence ID" value="WNL21274.1"/>
    <property type="molecule type" value="Genomic_DNA"/>
</dbReference>
<sequence>MKDILDFVVLALFVFMVAMFIINFNRQQIKKHTDKLEKLEEIEKNKKQDKEKENA</sequence>
<dbReference type="EMBL" id="CP134845">
    <property type="protein sequence ID" value="WNL14982.1"/>
    <property type="molecule type" value="Genomic_DNA"/>
</dbReference>
<evidence type="ECO:0000256" key="1">
    <source>
        <dbReference type="SAM" id="Coils"/>
    </source>
</evidence>
<keyword evidence="1" id="KW-0175">Coiled coil</keyword>
<gene>
    <name evidence="4" type="ORF">RJG51_02025</name>
    <name evidence="3" type="ORF">RJG52_06280</name>
    <name evidence="5" type="ORF">RJG53_00030</name>
    <name evidence="7" type="ORF">RJG55_06285</name>
    <name evidence="6" type="ORF">RJG56_11090</name>
    <name evidence="8" type="ORF">RJG57_05085</name>
</gene>
<dbReference type="EMBL" id="CP134851">
    <property type="protein sequence ID" value="WNL22566.1"/>
    <property type="molecule type" value="Genomic_DNA"/>
</dbReference>
<dbReference type="EMBL" id="CP134852">
    <property type="protein sequence ID" value="WNL26544.1"/>
    <property type="molecule type" value="Genomic_DNA"/>
</dbReference>
<organism evidence="5">
    <name type="scientific">Arcobacter sp. AZ-2023</name>
    <dbReference type="NCBI Taxonomy" id="3074453"/>
    <lineage>
        <taxon>Bacteria</taxon>
        <taxon>Pseudomonadati</taxon>
        <taxon>Campylobacterota</taxon>
        <taxon>Epsilonproteobacteria</taxon>
        <taxon>Campylobacterales</taxon>
        <taxon>Arcobacteraceae</taxon>
        <taxon>Arcobacter</taxon>
    </lineage>
</organism>
<proteinExistence type="predicted"/>
<keyword evidence="2" id="KW-0812">Transmembrane</keyword>
<feature type="coiled-coil region" evidence="1">
    <location>
        <begin position="22"/>
        <end position="53"/>
    </location>
</feature>
<evidence type="ECO:0000313" key="6">
    <source>
        <dbReference type="EMBL" id="WNL21274.1"/>
    </source>
</evidence>
<name>A0AA96D153_9BACT</name>
<evidence type="ECO:0000313" key="8">
    <source>
        <dbReference type="EMBL" id="WNL26544.1"/>
    </source>
</evidence>
<dbReference type="EMBL" id="CP134849">
    <property type="protein sequence ID" value="WNL19135.1"/>
    <property type="molecule type" value="Genomic_DNA"/>
</dbReference>
<accession>A0AA96D153</accession>